<dbReference type="GO" id="GO:0005634">
    <property type="term" value="C:nucleus"/>
    <property type="evidence" value="ECO:0007669"/>
    <property type="project" value="UniProtKB-SubCell"/>
</dbReference>
<dbReference type="EMBL" id="CAJOBA010043611">
    <property type="protein sequence ID" value="CAF4152198.1"/>
    <property type="molecule type" value="Genomic_DNA"/>
</dbReference>
<dbReference type="AlphaFoldDB" id="A0A816BSP0"/>
<evidence type="ECO:0000256" key="2">
    <source>
        <dbReference type="ARBA" id="ARBA00022723"/>
    </source>
</evidence>
<feature type="compositionally biased region" description="Basic and acidic residues" evidence="6">
    <location>
        <begin position="85"/>
        <end position="102"/>
    </location>
</feature>
<comment type="subcellular location">
    <subcellularLocation>
        <location evidence="1">Nucleus</location>
    </subcellularLocation>
</comment>
<feature type="region of interest" description="Disordered" evidence="6">
    <location>
        <begin position="62"/>
        <end position="111"/>
    </location>
</feature>
<evidence type="ECO:0000256" key="4">
    <source>
        <dbReference type="ARBA" id="ARBA00022833"/>
    </source>
</evidence>
<comment type="caution">
    <text evidence="8">The sequence shown here is derived from an EMBL/GenBank/DDBJ whole genome shotgun (WGS) entry which is preliminary data.</text>
</comment>
<name>A0A816BSP0_9BILA</name>
<reference evidence="8" key="1">
    <citation type="submission" date="2021-02" db="EMBL/GenBank/DDBJ databases">
        <authorList>
            <person name="Nowell W R."/>
        </authorList>
    </citation>
    <scope>NUCLEOTIDE SEQUENCE</scope>
</reference>
<keyword evidence="4" id="KW-0862">Zinc</keyword>
<dbReference type="InterPro" id="IPR052035">
    <property type="entry name" value="ZnF_BED_domain_contain"/>
</dbReference>
<evidence type="ECO:0000256" key="5">
    <source>
        <dbReference type="ARBA" id="ARBA00023242"/>
    </source>
</evidence>
<keyword evidence="3" id="KW-0863">Zinc-finger</keyword>
<evidence type="ECO:0000313" key="8">
    <source>
        <dbReference type="EMBL" id="CAF1613616.1"/>
    </source>
</evidence>
<evidence type="ECO:0000313" key="11">
    <source>
        <dbReference type="Proteomes" id="UP000663829"/>
    </source>
</evidence>
<evidence type="ECO:0000256" key="6">
    <source>
        <dbReference type="SAM" id="MobiDB-lite"/>
    </source>
</evidence>
<dbReference type="EMBL" id="CAJNOQ010038733">
    <property type="protein sequence ID" value="CAF1613616.1"/>
    <property type="molecule type" value="Genomic_DNA"/>
</dbReference>
<keyword evidence="11" id="KW-1185">Reference proteome</keyword>
<dbReference type="PANTHER" id="PTHR46481:SF10">
    <property type="entry name" value="ZINC FINGER BED DOMAIN-CONTAINING PROTEIN 39"/>
    <property type="match status" value="1"/>
</dbReference>
<dbReference type="Proteomes" id="UP000663829">
    <property type="component" value="Unassembled WGS sequence"/>
</dbReference>
<protein>
    <recommendedName>
        <fullName evidence="12">BED-type domain-containing protein</fullName>
    </recommendedName>
</protein>
<feature type="region of interest" description="Disordered" evidence="6">
    <location>
        <begin position="1"/>
        <end position="21"/>
    </location>
</feature>
<proteinExistence type="predicted"/>
<dbReference type="PANTHER" id="PTHR46481">
    <property type="entry name" value="ZINC FINGER BED DOMAIN-CONTAINING PROTEIN 4"/>
    <property type="match status" value="1"/>
</dbReference>
<evidence type="ECO:0000256" key="1">
    <source>
        <dbReference type="ARBA" id="ARBA00004123"/>
    </source>
</evidence>
<dbReference type="OrthoDB" id="10044939at2759"/>
<dbReference type="Proteomes" id="UP000682733">
    <property type="component" value="Unassembled WGS sequence"/>
</dbReference>
<evidence type="ECO:0000313" key="7">
    <source>
        <dbReference type="EMBL" id="CAF1341007.1"/>
    </source>
</evidence>
<dbReference type="Proteomes" id="UP000677228">
    <property type="component" value="Unassembled WGS sequence"/>
</dbReference>
<dbReference type="EMBL" id="CAJOBC010105594">
    <property type="protein sequence ID" value="CAF4498582.1"/>
    <property type="molecule type" value="Genomic_DNA"/>
</dbReference>
<dbReference type="EMBL" id="CAJNOK010021989">
    <property type="protein sequence ID" value="CAF1341007.1"/>
    <property type="molecule type" value="Genomic_DNA"/>
</dbReference>
<keyword evidence="5" id="KW-0539">Nucleus</keyword>
<evidence type="ECO:0000256" key="3">
    <source>
        <dbReference type="ARBA" id="ARBA00022771"/>
    </source>
</evidence>
<sequence>MAALSTDTVPVPINSNNNNQTSNAKNVIETFFCRFTQHDDRRTSAECKLCHKVIWHHKGVTSNYSRHGQRHHKNEFEQWSTSLKQKNDKQNDRKQPKIDEAFNRSTKYGSSHPRQIEITHAIVNDMIIDLGLPLSIIERPAFIRAMNIIDPKYKCTSR</sequence>
<evidence type="ECO:0000313" key="10">
    <source>
        <dbReference type="EMBL" id="CAF4498582.1"/>
    </source>
</evidence>
<dbReference type="GO" id="GO:0008270">
    <property type="term" value="F:zinc ion binding"/>
    <property type="evidence" value="ECO:0007669"/>
    <property type="project" value="UniProtKB-KW"/>
</dbReference>
<evidence type="ECO:0008006" key="12">
    <source>
        <dbReference type="Google" id="ProtNLM"/>
    </source>
</evidence>
<evidence type="ECO:0000313" key="9">
    <source>
        <dbReference type="EMBL" id="CAF4152198.1"/>
    </source>
</evidence>
<organism evidence="8 11">
    <name type="scientific">Didymodactylos carnosus</name>
    <dbReference type="NCBI Taxonomy" id="1234261"/>
    <lineage>
        <taxon>Eukaryota</taxon>
        <taxon>Metazoa</taxon>
        <taxon>Spiralia</taxon>
        <taxon>Gnathifera</taxon>
        <taxon>Rotifera</taxon>
        <taxon>Eurotatoria</taxon>
        <taxon>Bdelloidea</taxon>
        <taxon>Philodinida</taxon>
        <taxon>Philodinidae</taxon>
        <taxon>Didymodactylos</taxon>
    </lineage>
</organism>
<keyword evidence="2" id="KW-0479">Metal-binding</keyword>
<gene>
    <name evidence="8" type="ORF">GPM918_LOCUS43269</name>
    <name evidence="7" type="ORF">OVA965_LOCUS30344</name>
    <name evidence="10" type="ORF">SRO942_LOCUS44714</name>
    <name evidence="9" type="ORF">TMI583_LOCUS31141</name>
</gene>
<dbReference type="Proteomes" id="UP000681722">
    <property type="component" value="Unassembled WGS sequence"/>
</dbReference>
<accession>A0A816BSP0</accession>